<organism evidence="1 2">
    <name type="scientific">Brucella grignonensis</name>
    <dbReference type="NCBI Taxonomy" id="94627"/>
    <lineage>
        <taxon>Bacteria</taxon>
        <taxon>Pseudomonadati</taxon>
        <taxon>Pseudomonadota</taxon>
        <taxon>Alphaproteobacteria</taxon>
        <taxon>Hyphomicrobiales</taxon>
        <taxon>Brucellaceae</taxon>
        <taxon>Brucella/Ochrobactrum group</taxon>
        <taxon>Brucella</taxon>
    </lineage>
</organism>
<evidence type="ECO:0000313" key="1">
    <source>
        <dbReference type="EMBL" id="OYR08481.1"/>
    </source>
</evidence>
<gene>
    <name evidence="1" type="ORF">CEV33_3223</name>
</gene>
<proteinExistence type="predicted"/>
<keyword evidence="2" id="KW-1185">Reference proteome</keyword>
<dbReference type="EMBL" id="NNRL01000166">
    <property type="protein sequence ID" value="OYR08481.1"/>
    <property type="molecule type" value="Genomic_DNA"/>
</dbReference>
<accession>A0A256F235</accession>
<dbReference type="AlphaFoldDB" id="A0A256F235"/>
<evidence type="ECO:0008006" key="3">
    <source>
        <dbReference type="Google" id="ProtNLM"/>
    </source>
</evidence>
<comment type="caution">
    <text evidence="1">The sequence shown here is derived from an EMBL/GenBank/DDBJ whole genome shotgun (WGS) entry which is preliminary data.</text>
</comment>
<dbReference type="RefSeq" id="WP_167388202.1">
    <property type="nucleotide sequence ID" value="NZ_JBHEER010000010.1"/>
</dbReference>
<evidence type="ECO:0000313" key="2">
    <source>
        <dbReference type="Proteomes" id="UP000216478"/>
    </source>
</evidence>
<protein>
    <recommendedName>
        <fullName evidence="3">Transposase</fullName>
    </recommendedName>
</protein>
<reference evidence="1 2" key="1">
    <citation type="submission" date="2017-07" db="EMBL/GenBank/DDBJ databases">
        <title>Phylogenetic study on the rhizospheric bacterium Ochrobactrum sp. A44.</title>
        <authorList>
            <person name="Krzyzanowska D.M."/>
            <person name="Ossowicki A."/>
            <person name="Rajewska M."/>
            <person name="Maciag T."/>
            <person name="Kaczynski Z."/>
            <person name="Czerwicka M."/>
            <person name="Jafra S."/>
        </authorList>
    </citation>
    <scope>NUCLEOTIDE SEQUENCE [LARGE SCALE GENOMIC DNA]</scope>
    <source>
        <strain evidence="1 2">OgA9a</strain>
    </source>
</reference>
<dbReference type="Proteomes" id="UP000216478">
    <property type="component" value="Unassembled WGS sequence"/>
</dbReference>
<sequence length="58" mass="6093">MPDLPGQINGPVDKFIADGGYDGAPFCDLLKPRLGDNAEVTIPPSKTIVPSPQSAQSR</sequence>
<name>A0A256F235_9HYPH</name>